<dbReference type="EMBL" id="FQUA01000004">
    <property type="protein sequence ID" value="SHE65420.1"/>
    <property type="molecule type" value="Genomic_DNA"/>
</dbReference>
<evidence type="ECO:0000313" key="3">
    <source>
        <dbReference type="EMBL" id="SHE65420.1"/>
    </source>
</evidence>
<organism evidence="3 5">
    <name type="scientific">Anaerotignum propionicum DSM 1682</name>
    <dbReference type="NCBI Taxonomy" id="991789"/>
    <lineage>
        <taxon>Bacteria</taxon>
        <taxon>Bacillati</taxon>
        <taxon>Bacillota</taxon>
        <taxon>Clostridia</taxon>
        <taxon>Lachnospirales</taxon>
        <taxon>Anaerotignaceae</taxon>
        <taxon>Anaerotignum</taxon>
    </lineage>
</organism>
<dbReference type="AlphaFoldDB" id="A0A0X1U8C1"/>
<dbReference type="EMBL" id="CP014223">
    <property type="protein sequence ID" value="AMJ41184.1"/>
    <property type="molecule type" value="Genomic_DNA"/>
</dbReference>
<reference evidence="5" key="4">
    <citation type="submission" date="2016-11" db="EMBL/GenBank/DDBJ databases">
        <authorList>
            <person name="Jaros S."/>
            <person name="Januszkiewicz K."/>
            <person name="Wedrychowicz H."/>
        </authorList>
    </citation>
    <scope>NUCLEOTIDE SEQUENCE [LARGE SCALE GENOMIC DNA]</scope>
    <source>
        <strain evidence="5">DSM 1682</strain>
    </source>
</reference>
<dbReference type="RefSeq" id="WP_066049957.1">
    <property type="nucleotide sequence ID" value="NZ_CP014223.1"/>
</dbReference>
<protein>
    <submittedName>
        <fullName evidence="3">Uncharacterized protein</fullName>
    </submittedName>
</protein>
<dbReference type="KEGG" id="cpro:CPRO_15910"/>
<evidence type="ECO:0000256" key="1">
    <source>
        <dbReference type="SAM" id="SignalP"/>
    </source>
</evidence>
<reference evidence="3" key="3">
    <citation type="submission" date="2016-11" db="EMBL/GenBank/DDBJ databases">
        <authorList>
            <person name="Varghese N."/>
            <person name="Submissions S."/>
        </authorList>
    </citation>
    <scope>NUCLEOTIDE SEQUENCE</scope>
    <source>
        <strain evidence="3">DSM 1682</strain>
    </source>
</reference>
<dbReference type="Proteomes" id="UP000068026">
    <property type="component" value="Chromosome"/>
</dbReference>
<feature type="chain" id="PRO_5044547697" evidence="1">
    <location>
        <begin position="30"/>
        <end position="116"/>
    </location>
</feature>
<accession>A0A0X1U8C1</accession>
<sequence>MKKILFRQTIALALTMIMVITMIPFTALADAPNAPGVTPKLESILVDNFTSGAILKLYDIVSNTVCATATNVTESTYTFTNVVPKKTAYYVTQTVSGVESVNSSFVYAYERSTVLK</sequence>
<name>A0A0X1U8C1_ANAPI</name>
<dbReference type="OrthoDB" id="2656305at2"/>
<gene>
    <name evidence="2" type="ORF">CPRO_15910</name>
    <name evidence="3" type="ORF">SAMN02745151_01402</name>
</gene>
<dbReference type="Proteomes" id="UP000184204">
    <property type="component" value="Unassembled WGS sequence"/>
</dbReference>
<evidence type="ECO:0000313" key="2">
    <source>
        <dbReference type="EMBL" id="AMJ41184.1"/>
    </source>
</evidence>
<keyword evidence="4" id="KW-1185">Reference proteome</keyword>
<reference evidence="4" key="2">
    <citation type="submission" date="2016-01" db="EMBL/GenBank/DDBJ databases">
        <authorList>
            <person name="Poehlein A."/>
            <person name="Schlien K."/>
            <person name="Gottschalk G."/>
            <person name="Buckel W."/>
            <person name="Daniel R."/>
        </authorList>
    </citation>
    <scope>NUCLEOTIDE SEQUENCE [LARGE SCALE GENOMIC DNA]</scope>
    <source>
        <strain evidence="4">X2</strain>
    </source>
</reference>
<proteinExistence type="predicted"/>
<keyword evidence="1" id="KW-0732">Signal</keyword>
<feature type="signal peptide" evidence="1">
    <location>
        <begin position="1"/>
        <end position="29"/>
    </location>
</feature>
<evidence type="ECO:0000313" key="4">
    <source>
        <dbReference type="Proteomes" id="UP000068026"/>
    </source>
</evidence>
<reference evidence="2 4" key="1">
    <citation type="journal article" date="2016" name="Genome Announc.">
        <title>Complete Genome Sequence of the Amino Acid-Fermenting Clostridium propionicum X2 (DSM 1682).</title>
        <authorList>
            <person name="Poehlein A."/>
            <person name="Schlien K."/>
            <person name="Chowdhury N.P."/>
            <person name="Gottschalk G."/>
            <person name="Buckel W."/>
            <person name="Daniel R."/>
        </authorList>
    </citation>
    <scope>NUCLEOTIDE SEQUENCE [LARGE SCALE GENOMIC DNA]</scope>
    <source>
        <strain evidence="2 4">X2</strain>
    </source>
</reference>
<evidence type="ECO:0000313" key="5">
    <source>
        <dbReference type="Proteomes" id="UP000184204"/>
    </source>
</evidence>